<dbReference type="AlphaFoldDB" id="A0A7I7T217"/>
<sequence>MDLAGHPVVTGQLVSPVMAGLARALVTVVAAGLALASPAAALPSPKPEPPHIPFTKDIRVAHTMAPPPPAPTFMLNDFDRYFIAKMQSHGWVVVNVATFVSNARSVCGMFRDGADAAFVNSRLVNEVGMNMGDALMFSSTAMLTYPDCP</sequence>
<evidence type="ECO:0000313" key="2">
    <source>
        <dbReference type="EMBL" id="BBY63118.1"/>
    </source>
</evidence>
<dbReference type="InterPro" id="IPR007969">
    <property type="entry name" value="DUF732"/>
</dbReference>
<accession>A0A7I7T217</accession>
<proteinExistence type="predicted"/>
<protein>
    <recommendedName>
        <fullName evidence="1">DUF732 domain-containing protein</fullName>
    </recommendedName>
</protein>
<keyword evidence="3" id="KW-1185">Reference proteome</keyword>
<dbReference type="Pfam" id="PF05305">
    <property type="entry name" value="DUF732"/>
    <property type="match status" value="1"/>
</dbReference>
<evidence type="ECO:0000313" key="3">
    <source>
        <dbReference type="Proteomes" id="UP000467148"/>
    </source>
</evidence>
<dbReference type="Proteomes" id="UP000467148">
    <property type="component" value="Chromosome"/>
</dbReference>
<dbReference type="KEGG" id="mhev:MHEL_13610"/>
<reference evidence="2 3" key="1">
    <citation type="journal article" date="2019" name="Emerg. Microbes Infect.">
        <title>Comprehensive subspecies identification of 175 nontuberculous mycobacteria species based on 7547 genomic profiles.</title>
        <authorList>
            <person name="Matsumoto Y."/>
            <person name="Kinjo T."/>
            <person name="Motooka D."/>
            <person name="Nabeya D."/>
            <person name="Jung N."/>
            <person name="Uechi K."/>
            <person name="Horii T."/>
            <person name="Iida T."/>
            <person name="Fujita J."/>
            <person name="Nakamura S."/>
        </authorList>
    </citation>
    <scope>NUCLEOTIDE SEQUENCE [LARGE SCALE GENOMIC DNA]</scope>
    <source>
        <strain evidence="2 3">JCM 30396</strain>
    </source>
</reference>
<dbReference type="EMBL" id="AP022596">
    <property type="protein sequence ID" value="BBY63118.1"/>
    <property type="molecule type" value="Genomic_DNA"/>
</dbReference>
<evidence type="ECO:0000259" key="1">
    <source>
        <dbReference type="Pfam" id="PF05305"/>
    </source>
</evidence>
<organism evidence="2 3">
    <name type="scientific">Mycolicibacterium helvum</name>
    <dbReference type="NCBI Taxonomy" id="1534349"/>
    <lineage>
        <taxon>Bacteria</taxon>
        <taxon>Bacillati</taxon>
        <taxon>Actinomycetota</taxon>
        <taxon>Actinomycetes</taxon>
        <taxon>Mycobacteriales</taxon>
        <taxon>Mycobacteriaceae</taxon>
        <taxon>Mycolicibacterium</taxon>
    </lineage>
</organism>
<feature type="domain" description="DUF732" evidence="1">
    <location>
        <begin position="79"/>
        <end position="149"/>
    </location>
</feature>
<gene>
    <name evidence="2" type="ORF">MHEL_13610</name>
</gene>
<name>A0A7I7T217_9MYCO</name>